<keyword evidence="2" id="KW-1185">Reference proteome</keyword>
<dbReference type="Proteomes" id="UP001065298">
    <property type="component" value="Chromosome 6"/>
</dbReference>
<proteinExistence type="predicted"/>
<gene>
    <name evidence="1" type="ORF">NCS57_00845500</name>
</gene>
<evidence type="ECO:0000313" key="1">
    <source>
        <dbReference type="EMBL" id="KAI8666213.1"/>
    </source>
</evidence>
<sequence>MTAKIRALVFKPPTSSSCSRQTDSIQLRFYSLIGHRQYSTTMYIKGPHGEADISVLRKLIRDNPLGLLTTAISSPNFDFLQSSHIPFVLDVEDESSETELGKLRGHLARVNPQSKAMIESLSENPQLNNVIEQDVIVIFNSPIQHYVTPKFYTETKPTTGKVVPTWNYAAVQVYGRAKVFYDSKAEETGQFLTKQIGDLSYHAETQVMGFTGGDNPVDWKLTDAPDRFIQLLQKSIIGIEIEITKMGGKFKMSQEMGMGDREGVIKGFSRLESERAQEMSKLVQYRSDLKEAKKAQA</sequence>
<dbReference type="EMBL" id="CM046508">
    <property type="protein sequence ID" value="KAI8666213.1"/>
    <property type="molecule type" value="Genomic_DNA"/>
</dbReference>
<reference evidence="1" key="1">
    <citation type="submission" date="2022-06" db="EMBL/GenBank/DDBJ databases">
        <title>Fusarium solani species complex genomes reveal bases of compartmentalisation and animal pathogenesis.</title>
        <authorList>
            <person name="Tsai I.J."/>
        </authorList>
    </citation>
    <scope>NUCLEOTIDE SEQUENCE</scope>
    <source>
        <strain evidence="1">Fu6.1</strain>
    </source>
</reference>
<name>A0ACC0QST1_9HYPO</name>
<evidence type="ECO:0000313" key="2">
    <source>
        <dbReference type="Proteomes" id="UP001065298"/>
    </source>
</evidence>
<comment type="caution">
    <text evidence="1">The sequence shown here is derived from an EMBL/GenBank/DDBJ whole genome shotgun (WGS) entry which is preliminary data.</text>
</comment>
<accession>A0ACC0QST1</accession>
<protein>
    <submittedName>
        <fullName evidence="1">Uncharacterized protein</fullName>
    </submittedName>
</protein>
<organism evidence="1 2">
    <name type="scientific">Fusarium keratoplasticum</name>
    <dbReference type="NCBI Taxonomy" id="1328300"/>
    <lineage>
        <taxon>Eukaryota</taxon>
        <taxon>Fungi</taxon>
        <taxon>Dikarya</taxon>
        <taxon>Ascomycota</taxon>
        <taxon>Pezizomycotina</taxon>
        <taxon>Sordariomycetes</taxon>
        <taxon>Hypocreomycetidae</taxon>
        <taxon>Hypocreales</taxon>
        <taxon>Nectriaceae</taxon>
        <taxon>Fusarium</taxon>
        <taxon>Fusarium solani species complex</taxon>
    </lineage>
</organism>